<gene>
    <name evidence="1" type="ORF">RYX56_22400</name>
</gene>
<evidence type="ECO:0000313" key="2">
    <source>
        <dbReference type="Proteomes" id="UP001287282"/>
    </source>
</evidence>
<keyword evidence="2" id="KW-1185">Reference proteome</keyword>
<proteinExistence type="predicted"/>
<name>A0ABU3XI48_9BACI</name>
<evidence type="ECO:0000313" key="1">
    <source>
        <dbReference type="EMBL" id="MDV2687104.1"/>
    </source>
</evidence>
<comment type="caution">
    <text evidence="1">The sequence shown here is derived from an EMBL/GenBank/DDBJ whole genome shotgun (WGS) entry which is preliminary data.</text>
</comment>
<dbReference type="EMBL" id="JAWJBA010000314">
    <property type="protein sequence ID" value="MDV2687104.1"/>
    <property type="molecule type" value="Genomic_DNA"/>
</dbReference>
<dbReference type="RefSeq" id="WP_317124127.1">
    <property type="nucleotide sequence ID" value="NZ_JAWJBA010000314.1"/>
</dbReference>
<dbReference type="Proteomes" id="UP001287282">
    <property type="component" value="Unassembled WGS sequence"/>
</dbReference>
<reference evidence="1 2" key="1">
    <citation type="submission" date="2023-10" db="EMBL/GenBank/DDBJ databases">
        <title>Screening of Alkalihalobacillus lindianensis BZ-TG-R113 and Its Alleviation of Salt Stress on Rapeseed Growth.</title>
        <authorList>
            <person name="Zhao B."/>
            <person name="Guo T."/>
        </authorList>
    </citation>
    <scope>NUCLEOTIDE SEQUENCE [LARGE SCALE GENOMIC DNA]</scope>
    <source>
        <strain evidence="1 2">BZ-TG-R113</strain>
    </source>
</reference>
<feature type="non-terminal residue" evidence="1">
    <location>
        <position position="75"/>
    </location>
</feature>
<accession>A0ABU3XI48</accession>
<protein>
    <submittedName>
        <fullName evidence="1">Uncharacterized protein</fullName>
    </submittedName>
</protein>
<organism evidence="1 2">
    <name type="scientific">Alkalihalophilus lindianensis</name>
    <dbReference type="NCBI Taxonomy" id="1630542"/>
    <lineage>
        <taxon>Bacteria</taxon>
        <taxon>Bacillati</taxon>
        <taxon>Bacillota</taxon>
        <taxon>Bacilli</taxon>
        <taxon>Bacillales</taxon>
        <taxon>Bacillaceae</taxon>
        <taxon>Alkalihalophilus</taxon>
    </lineage>
</organism>
<sequence length="75" mass="8324">MTRGLALTALSHGSRHAEDVQPLRRVLRTVRTAQVRPYALGGLDSATFPARRFRLDAPGWEAIARVRSGGDRVWV</sequence>